<feature type="transmembrane region" description="Helical" evidence="8">
    <location>
        <begin position="183"/>
        <end position="206"/>
    </location>
</feature>
<keyword evidence="3" id="KW-0813">Transport</keyword>
<dbReference type="Pfam" id="PF07690">
    <property type="entry name" value="MFS_1"/>
    <property type="match status" value="1"/>
</dbReference>
<feature type="transmembrane region" description="Helical" evidence="8">
    <location>
        <begin position="496"/>
        <end position="514"/>
    </location>
</feature>
<comment type="similarity">
    <text evidence="2">Belongs to the major facilitator superfamily. EmrB family.</text>
</comment>
<evidence type="ECO:0000256" key="5">
    <source>
        <dbReference type="ARBA" id="ARBA00022692"/>
    </source>
</evidence>
<feature type="transmembrane region" description="Helical" evidence="8">
    <location>
        <begin position="326"/>
        <end position="345"/>
    </location>
</feature>
<protein>
    <submittedName>
        <fullName evidence="10">MDR family MFS transporter</fullName>
    </submittedName>
</protein>
<comment type="subcellular location">
    <subcellularLocation>
        <location evidence="1">Cell membrane</location>
        <topology evidence="1">Multi-pass membrane protein</topology>
    </subcellularLocation>
</comment>
<dbReference type="PANTHER" id="PTHR42718:SF9">
    <property type="entry name" value="MAJOR FACILITATOR SUPERFAMILY MULTIDRUG TRANSPORTER MFSC"/>
    <property type="match status" value="1"/>
</dbReference>
<evidence type="ECO:0000259" key="9">
    <source>
        <dbReference type="PROSITE" id="PS50850"/>
    </source>
</evidence>
<accession>A0ABY7NMV5</accession>
<feature type="transmembrane region" description="Helical" evidence="8">
    <location>
        <begin position="69"/>
        <end position="88"/>
    </location>
</feature>
<dbReference type="InterPro" id="IPR011701">
    <property type="entry name" value="MFS"/>
</dbReference>
<evidence type="ECO:0000256" key="6">
    <source>
        <dbReference type="ARBA" id="ARBA00022989"/>
    </source>
</evidence>
<keyword evidence="7 8" id="KW-0472">Membrane</keyword>
<evidence type="ECO:0000256" key="4">
    <source>
        <dbReference type="ARBA" id="ARBA00022475"/>
    </source>
</evidence>
<evidence type="ECO:0000256" key="1">
    <source>
        <dbReference type="ARBA" id="ARBA00004651"/>
    </source>
</evidence>
<feature type="transmembrane region" description="Helical" evidence="8">
    <location>
        <begin position="218"/>
        <end position="237"/>
    </location>
</feature>
<keyword evidence="11" id="KW-1185">Reference proteome</keyword>
<dbReference type="NCBIfam" id="TIGR00711">
    <property type="entry name" value="efflux_EmrB"/>
    <property type="match status" value="1"/>
</dbReference>
<name>A0ABY7NMV5_9SPHN</name>
<evidence type="ECO:0000256" key="8">
    <source>
        <dbReference type="SAM" id="Phobius"/>
    </source>
</evidence>
<dbReference type="PROSITE" id="PS50850">
    <property type="entry name" value="MFS"/>
    <property type="match status" value="1"/>
</dbReference>
<organism evidence="10 11">
    <name type="scientific">Sphingomonas abietis</name>
    <dbReference type="NCBI Taxonomy" id="3012344"/>
    <lineage>
        <taxon>Bacteria</taxon>
        <taxon>Pseudomonadati</taxon>
        <taxon>Pseudomonadota</taxon>
        <taxon>Alphaproteobacteria</taxon>
        <taxon>Sphingomonadales</taxon>
        <taxon>Sphingomonadaceae</taxon>
        <taxon>Sphingomonas</taxon>
    </lineage>
</organism>
<feature type="transmembrane region" description="Helical" evidence="8">
    <location>
        <begin position="27"/>
        <end position="49"/>
    </location>
</feature>
<dbReference type="InterPro" id="IPR020846">
    <property type="entry name" value="MFS_dom"/>
</dbReference>
<evidence type="ECO:0000313" key="11">
    <source>
        <dbReference type="Proteomes" id="UP001210865"/>
    </source>
</evidence>
<dbReference type="RefSeq" id="WP_270077494.1">
    <property type="nucleotide sequence ID" value="NZ_CP115174.1"/>
</dbReference>
<dbReference type="CDD" id="cd17503">
    <property type="entry name" value="MFS_LmrB_MDR_like"/>
    <property type="match status" value="1"/>
</dbReference>
<proteinExistence type="inferred from homology"/>
<dbReference type="PANTHER" id="PTHR42718">
    <property type="entry name" value="MAJOR FACILITATOR SUPERFAMILY MULTIDRUG TRANSPORTER MFSC"/>
    <property type="match status" value="1"/>
</dbReference>
<keyword evidence="5 8" id="KW-0812">Transmembrane</keyword>
<feature type="transmembrane region" description="Helical" evidence="8">
    <location>
        <begin position="350"/>
        <end position="367"/>
    </location>
</feature>
<keyword evidence="4" id="KW-1003">Cell membrane</keyword>
<dbReference type="SUPFAM" id="SSF103473">
    <property type="entry name" value="MFS general substrate transporter"/>
    <property type="match status" value="1"/>
</dbReference>
<dbReference type="EMBL" id="CP115174">
    <property type="protein sequence ID" value="WBO22854.1"/>
    <property type="molecule type" value="Genomic_DNA"/>
</dbReference>
<sequence>MTADAPATGGGGTASGQPAAPARADAAAWLAVAAGTLGALMATLDISIVNSSLPTIQGEIGASGTEGTWISTAYLVAEIVIIPLSGWLEKVFGLRSFLLLACTLFVGFSMLCGLSDTLPMMIVGRVGQGFTGGALIPTAMTIIATRLPREQQPIGNAMFGSTAILGPVIGPVLGGWLTENISWHYAFFINLPVGIALITLLLVAMPHARPNWGLVRQADWLGILGLAMGLGGLTVVLEEGEREQWFASAEIRWLALVSALGFIFLFAGQFFASKPVIRLKLLLDRQFGAVVVLVTVVGMVIYGTSYTIPQFLSQITGYNSLQSGEIVLLSGIPMILMMPFTPFLIRTIDIRLAVGFGMILLAISAYMETDLTSLSDGSTFVVSQLMRGVGTLFSMMFMNQAAIRSVSPQQASDASGLYNTARNLGGSLALAGIAVIQDQRTWLHSRRIEESLSANSVAVQDYMNGQAQSLGGMAATFRSLGNNIQTQALTMTYADLFWILTVGIVCVTPLVLFLRPLPKNAKPVASH</sequence>
<feature type="transmembrane region" description="Helical" evidence="8">
    <location>
        <begin position="249"/>
        <end position="267"/>
    </location>
</feature>
<dbReference type="Gene3D" id="1.20.1250.20">
    <property type="entry name" value="MFS general substrate transporter like domains"/>
    <property type="match status" value="1"/>
</dbReference>
<keyword evidence="6 8" id="KW-1133">Transmembrane helix</keyword>
<gene>
    <name evidence="10" type="ORF">PBT88_01490</name>
</gene>
<reference evidence="10 11" key="1">
    <citation type="submission" date="2022-12" db="EMBL/GenBank/DDBJ databases">
        <title>Sphingomonas abieness sp. nov., an endophytic bacterium isolated from Abies koreana.</title>
        <authorList>
            <person name="Jiang L."/>
            <person name="Lee J."/>
        </authorList>
    </citation>
    <scope>NUCLEOTIDE SEQUENCE [LARGE SCALE GENOMIC DNA]</scope>
    <source>
        <strain evidence="11">PAMB 00755</strain>
    </source>
</reference>
<feature type="transmembrane region" description="Helical" evidence="8">
    <location>
        <begin position="97"/>
        <end position="116"/>
    </location>
</feature>
<feature type="transmembrane region" description="Helical" evidence="8">
    <location>
        <begin position="157"/>
        <end position="177"/>
    </location>
</feature>
<dbReference type="InterPro" id="IPR036259">
    <property type="entry name" value="MFS_trans_sf"/>
</dbReference>
<dbReference type="Proteomes" id="UP001210865">
    <property type="component" value="Chromosome"/>
</dbReference>
<evidence type="ECO:0000313" key="10">
    <source>
        <dbReference type="EMBL" id="WBO22854.1"/>
    </source>
</evidence>
<evidence type="ECO:0000256" key="3">
    <source>
        <dbReference type="ARBA" id="ARBA00022448"/>
    </source>
</evidence>
<evidence type="ECO:0000256" key="2">
    <source>
        <dbReference type="ARBA" id="ARBA00008537"/>
    </source>
</evidence>
<feature type="transmembrane region" description="Helical" evidence="8">
    <location>
        <begin position="122"/>
        <end position="145"/>
    </location>
</feature>
<evidence type="ECO:0000256" key="7">
    <source>
        <dbReference type="ARBA" id="ARBA00023136"/>
    </source>
</evidence>
<dbReference type="InterPro" id="IPR004638">
    <property type="entry name" value="EmrB-like"/>
</dbReference>
<feature type="transmembrane region" description="Helical" evidence="8">
    <location>
        <begin position="287"/>
        <end position="306"/>
    </location>
</feature>
<feature type="domain" description="Major facilitator superfamily (MFS) profile" evidence="9">
    <location>
        <begin position="31"/>
        <end position="519"/>
    </location>
</feature>